<organism evidence="1">
    <name type="scientific">Ostreococcus mediterraneus</name>
    <dbReference type="NCBI Taxonomy" id="1486918"/>
    <lineage>
        <taxon>Eukaryota</taxon>
        <taxon>Viridiplantae</taxon>
        <taxon>Chlorophyta</taxon>
        <taxon>Mamiellophyceae</taxon>
        <taxon>Mamiellales</taxon>
        <taxon>Bathycoccaceae</taxon>
        <taxon>Ostreococcus</taxon>
    </lineage>
</organism>
<sequence length="426" mass="46150">MADTRDESTPLVARDDATATRRARLTSAARRAAAVVGVLACALGCYDVVSGRAFSLGTITNWAFAGVESPSLTFTLDASWIAKDVRAANEVFFTSPLSKAFIVKHNFGSSSFFKEEEQIPMTRVGLRKWMLTTTSVNYEYGFMLENEAGEKLREIGPAYVGTTGDVVAPSTFMKDCTVAFGKYRNRLVSQETGASSNIKACFASCDEDCVLPDAPKPIGMLDASDYTGGSKWSNSQFSCALGSETTYDQASKSFYISGTQNSLIICPHDIGPKKHPDLTIEVVFKLDPTFDAASSYGWIFGHDNGGYDRSFIISDERFGGGVASGVGGVYNSGMPTPTKGVWHHGLAVFRQGVKDGSYTALDGVRSPRRATANNNEGLPNFSIGGLVGIRSIPHSMKGYIRYFNFYEGALSEDQIEAMYVKNTPWP</sequence>
<dbReference type="Gene3D" id="2.60.120.200">
    <property type="match status" value="1"/>
</dbReference>
<dbReference type="AlphaFoldDB" id="A0A7S0Z8F1"/>
<evidence type="ECO:0000313" key="1">
    <source>
        <dbReference type="EMBL" id="CAD8813889.1"/>
    </source>
</evidence>
<dbReference type="InterPro" id="IPR013320">
    <property type="entry name" value="ConA-like_dom_sf"/>
</dbReference>
<dbReference type="SUPFAM" id="SSF49899">
    <property type="entry name" value="Concanavalin A-like lectins/glucanases"/>
    <property type="match status" value="1"/>
</dbReference>
<reference evidence="1" key="1">
    <citation type="submission" date="2021-01" db="EMBL/GenBank/DDBJ databases">
        <authorList>
            <person name="Corre E."/>
            <person name="Pelletier E."/>
            <person name="Niang G."/>
            <person name="Scheremetjew M."/>
            <person name="Finn R."/>
            <person name="Kale V."/>
            <person name="Holt S."/>
            <person name="Cochrane G."/>
            <person name="Meng A."/>
            <person name="Brown T."/>
            <person name="Cohen L."/>
        </authorList>
    </citation>
    <scope>NUCLEOTIDE SEQUENCE</scope>
    <source>
        <strain evidence="1">Clade-D-RCC1621</strain>
    </source>
</reference>
<accession>A0A7S0Z8F1</accession>
<dbReference type="EMBL" id="HBFO01007156">
    <property type="protein sequence ID" value="CAD8813889.1"/>
    <property type="molecule type" value="Transcribed_RNA"/>
</dbReference>
<name>A0A7S0Z8F1_9CHLO</name>
<gene>
    <name evidence="1" type="ORF">OMED0930_LOCUS5006</name>
</gene>
<protein>
    <submittedName>
        <fullName evidence="1">Uncharacterized protein</fullName>
    </submittedName>
</protein>
<proteinExistence type="predicted"/>